<evidence type="ECO:0000256" key="5">
    <source>
        <dbReference type="ARBA" id="ARBA00023136"/>
    </source>
</evidence>
<comment type="caution">
    <text evidence="7">The sequence shown here is derived from an EMBL/GenBank/DDBJ whole genome shotgun (WGS) entry which is preliminary data.</text>
</comment>
<keyword evidence="5 6" id="KW-0472">Membrane</keyword>
<dbReference type="Proteomes" id="UP000238350">
    <property type="component" value="Unassembled WGS sequence"/>
</dbReference>
<comment type="subcellular location">
    <subcellularLocation>
        <location evidence="1">Membrane</location>
        <topology evidence="1">Multi-pass membrane protein</topology>
    </subcellularLocation>
</comment>
<protein>
    <submittedName>
        <fullName evidence="7">Peroxisomal membrane protein 2</fullName>
    </submittedName>
</protein>
<organism evidence="7 8">
    <name type="scientific">Wickerhamiella sorbophila</name>
    <dbReference type="NCBI Taxonomy" id="45607"/>
    <lineage>
        <taxon>Eukaryota</taxon>
        <taxon>Fungi</taxon>
        <taxon>Dikarya</taxon>
        <taxon>Ascomycota</taxon>
        <taxon>Saccharomycotina</taxon>
        <taxon>Dipodascomycetes</taxon>
        <taxon>Dipodascales</taxon>
        <taxon>Trichomonascaceae</taxon>
        <taxon>Wickerhamiella</taxon>
    </lineage>
</organism>
<evidence type="ECO:0000256" key="2">
    <source>
        <dbReference type="ARBA" id="ARBA00006824"/>
    </source>
</evidence>
<dbReference type="STRING" id="45607.A0A2T0FMC3"/>
<dbReference type="AlphaFoldDB" id="A0A2T0FMC3"/>
<dbReference type="InterPro" id="IPR007248">
    <property type="entry name" value="Mpv17_PMP22"/>
</dbReference>
<dbReference type="OrthoDB" id="860at2759"/>
<evidence type="ECO:0000313" key="7">
    <source>
        <dbReference type="EMBL" id="PRT56143.1"/>
    </source>
</evidence>
<evidence type="ECO:0000256" key="1">
    <source>
        <dbReference type="ARBA" id="ARBA00004141"/>
    </source>
</evidence>
<dbReference type="EMBL" id="NDIQ01000022">
    <property type="protein sequence ID" value="PRT56143.1"/>
    <property type="molecule type" value="Genomic_DNA"/>
</dbReference>
<dbReference type="GO" id="GO:0005778">
    <property type="term" value="C:peroxisomal membrane"/>
    <property type="evidence" value="ECO:0007669"/>
    <property type="project" value="TreeGrafter"/>
</dbReference>
<dbReference type="RefSeq" id="XP_024666088.1">
    <property type="nucleotide sequence ID" value="XM_024810320.1"/>
</dbReference>
<comment type="similarity">
    <text evidence="2 6">Belongs to the peroxisomal membrane protein PXMP2/4 family.</text>
</comment>
<keyword evidence="8" id="KW-1185">Reference proteome</keyword>
<evidence type="ECO:0000313" key="8">
    <source>
        <dbReference type="Proteomes" id="UP000238350"/>
    </source>
</evidence>
<proteinExistence type="inferred from homology"/>
<evidence type="ECO:0000256" key="4">
    <source>
        <dbReference type="ARBA" id="ARBA00022989"/>
    </source>
</evidence>
<name>A0A2T0FMC3_9ASCO</name>
<sequence length="203" mass="22876">MLSKPDPTELLQNYLVALNLNPVRTKGCTSAVLNALGELIASIIAKDKDPSTGSYLSPRIVKMGLYGLFVSGPLSHYLLDMLQRAFKGRTSGTAKLLQILASMTIISPITNTVFLVFMAIFAGARTPEQIYASWKLTILPVMRSTWCTSPFLMAFAQKYVPKFAWTPFFSLFAFFLSTYNNVQVKRRRKALLEEQQRKHNKQE</sequence>
<evidence type="ECO:0000256" key="6">
    <source>
        <dbReference type="RuleBase" id="RU363053"/>
    </source>
</evidence>
<dbReference type="GeneID" id="36517511"/>
<feature type="transmembrane region" description="Helical" evidence="6">
    <location>
        <begin position="99"/>
        <end position="124"/>
    </location>
</feature>
<gene>
    <name evidence="7" type="ORF">B9G98_03763</name>
</gene>
<dbReference type="PANTHER" id="PTHR11266:SF93">
    <property type="entry name" value="INTEGRAL MEMBRANE PROTEIN 25D9-6"/>
    <property type="match status" value="1"/>
</dbReference>
<accession>A0A2T0FMC3</accession>
<evidence type="ECO:0000256" key="3">
    <source>
        <dbReference type="ARBA" id="ARBA00022692"/>
    </source>
</evidence>
<feature type="transmembrane region" description="Helical" evidence="6">
    <location>
        <begin position="60"/>
        <end position="79"/>
    </location>
</feature>
<reference evidence="7 8" key="1">
    <citation type="submission" date="2017-04" db="EMBL/GenBank/DDBJ databases">
        <title>Genome sequencing of [Candida] sorbophila.</title>
        <authorList>
            <person name="Ahn J.O."/>
        </authorList>
    </citation>
    <scope>NUCLEOTIDE SEQUENCE [LARGE SCALE GENOMIC DNA]</scope>
    <source>
        <strain evidence="7 8">DS02</strain>
    </source>
</reference>
<dbReference type="Pfam" id="PF04117">
    <property type="entry name" value="Mpv17_PMP22"/>
    <property type="match status" value="1"/>
</dbReference>
<dbReference type="PANTHER" id="PTHR11266">
    <property type="entry name" value="PEROXISOMAL MEMBRANE PROTEIN 2, PXMP2 MPV17"/>
    <property type="match status" value="1"/>
</dbReference>
<keyword evidence="3 6" id="KW-0812">Transmembrane</keyword>
<feature type="transmembrane region" description="Helical" evidence="6">
    <location>
        <begin position="163"/>
        <end position="182"/>
    </location>
</feature>
<keyword evidence="4 6" id="KW-1133">Transmembrane helix</keyword>